<accession>A0A3M7PV62</accession>
<keyword evidence="1" id="KW-0695">RNA-directed DNA polymerase</keyword>
<keyword evidence="2" id="KW-1185">Reference proteome</keyword>
<keyword evidence="1" id="KW-0548">Nucleotidyltransferase</keyword>
<gene>
    <name evidence="1" type="ORF">BpHYR1_022443</name>
</gene>
<sequence>VDGGSGIHKGEGSIYTLDLVEETVCRLSTGYEGARFEDEALEGLIDQSLLNTGKSVFISEGSSELSCWYANATSLTPEKLEELRSLCIEKTYDVFGLLLVGDFNFTELDWSDNLEAKILTETESAAEFVKCLSEGFLTQNVCFKTFQKEPNKLTNILDLIITEAQERMDNLEPGEVLGGKEN</sequence>
<evidence type="ECO:0000313" key="2">
    <source>
        <dbReference type="Proteomes" id="UP000276133"/>
    </source>
</evidence>
<keyword evidence="1" id="KW-0808">Transferase</keyword>
<dbReference type="Proteomes" id="UP000276133">
    <property type="component" value="Unassembled WGS sequence"/>
</dbReference>
<dbReference type="EMBL" id="REGN01008649">
    <property type="protein sequence ID" value="RNA03072.1"/>
    <property type="molecule type" value="Genomic_DNA"/>
</dbReference>
<dbReference type="OrthoDB" id="6285797at2759"/>
<name>A0A3M7PV62_BRAPC</name>
<organism evidence="1 2">
    <name type="scientific">Brachionus plicatilis</name>
    <name type="common">Marine rotifer</name>
    <name type="synonym">Brachionus muelleri</name>
    <dbReference type="NCBI Taxonomy" id="10195"/>
    <lineage>
        <taxon>Eukaryota</taxon>
        <taxon>Metazoa</taxon>
        <taxon>Spiralia</taxon>
        <taxon>Gnathifera</taxon>
        <taxon>Rotifera</taxon>
        <taxon>Eurotatoria</taxon>
        <taxon>Monogononta</taxon>
        <taxon>Pseudotrocha</taxon>
        <taxon>Ploima</taxon>
        <taxon>Brachionidae</taxon>
        <taxon>Brachionus</taxon>
    </lineage>
</organism>
<feature type="non-terminal residue" evidence="1">
    <location>
        <position position="182"/>
    </location>
</feature>
<feature type="non-terminal residue" evidence="1">
    <location>
        <position position="1"/>
    </location>
</feature>
<dbReference type="GO" id="GO:0003964">
    <property type="term" value="F:RNA-directed DNA polymerase activity"/>
    <property type="evidence" value="ECO:0007669"/>
    <property type="project" value="UniProtKB-KW"/>
</dbReference>
<comment type="caution">
    <text evidence="1">The sequence shown here is derived from an EMBL/GenBank/DDBJ whole genome shotgun (WGS) entry which is preliminary data.</text>
</comment>
<dbReference type="AlphaFoldDB" id="A0A3M7PV62"/>
<protein>
    <submittedName>
        <fullName evidence="1">RNA-directed DNA polymerase from mobile element jockey-like</fullName>
    </submittedName>
</protein>
<reference evidence="1 2" key="1">
    <citation type="journal article" date="2018" name="Sci. Rep.">
        <title>Genomic signatures of local adaptation to the degree of environmental predictability in rotifers.</title>
        <authorList>
            <person name="Franch-Gras L."/>
            <person name="Hahn C."/>
            <person name="Garcia-Roger E.M."/>
            <person name="Carmona M.J."/>
            <person name="Serra M."/>
            <person name="Gomez A."/>
        </authorList>
    </citation>
    <scope>NUCLEOTIDE SEQUENCE [LARGE SCALE GENOMIC DNA]</scope>
    <source>
        <strain evidence="1">HYR1</strain>
    </source>
</reference>
<proteinExistence type="predicted"/>
<evidence type="ECO:0000313" key="1">
    <source>
        <dbReference type="EMBL" id="RNA03072.1"/>
    </source>
</evidence>